<evidence type="ECO:0000313" key="6">
    <source>
        <dbReference type="EMBL" id="NQE32868.1"/>
    </source>
</evidence>
<evidence type="ECO:0000259" key="4">
    <source>
        <dbReference type="PROSITE" id="PS50109"/>
    </source>
</evidence>
<dbReference type="CDD" id="cd00082">
    <property type="entry name" value="HisKA"/>
    <property type="match status" value="1"/>
</dbReference>
<dbReference type="PANTHER" id="PTHR43547:SF2">
    <property type="entry name" value="HYBRID SIGNAL TRANSDUCTION HISTIDINE KINASE C"/>
    <property type="match status" value="1"/>
</dbReference>
<protein>
    <submittedName>
        <fullName evidence="6">Transcriptional regulatory protein WalR</fullName>
    </submittedName>
</protein>
<feature type="domain" description="Histidine kinase" evidence="4">
    <location>
        <begin position="168"/>
        <end position="427"/>
    </location>
</feature>
<evidence type="ECO:0000256" key="3">
    <source>
        <dbReference type="PROSITE-ProRule" id="PRU00169"/>
    </source>
</evidence>
<dbReference type="InterPro" id="IPR001789">
    <property type="entry name" value="Sig_transdc_resp-reg_receiver"/>
</dbReference>
<dbReference type="EMBL" id="SRRZ01000007">
    <property type="protein sequence ID" value="NQE32868.1"/>
    <property type="molecule type" value="Genomic_DNA"/>
</dbReference>
<keyword evidence="7" id="KW-1185">Reference proteome</keyword>
<dbReference type="InterPro" id="IPR003661">
    <property type="entry name" value="HisK_dim/P_dom"/>
</dbReference>
<dbReference type="InterPro" id="IPR003594">
    <property type="entry name" value="HATPase_dom"/>
</dbReference>
<evidence type="ECO:0000256" key="2">
    <source>
        <dbReference type="ARBA" id="ARBA00023012"/>
    </source>
</evidence>
<proteinExistence type="predicted"/>
<name>A0ABX2CSG4_9CYAN</name>
<dbReference type="Proteomes" id="UP000702425">
    <property type="component" value="Unassembled WGS sequence"/>
</dbReference>
<dbReference type="Pfam" id="PF00072">
    <property type="entry name" value="Response_reg"/>
    <property type="match status" value="1"/>
</dbReference>
<evidence type="ECO:0000313" key="7">
    <source>
        <dbReference type="Proteomes" id="UP000702425"/>
    </source>
</evidence>
<dbReference type="SMART" id="SM00387">
    <property type="entry name" value="HATPase_c"/>
    <property type="match status" value="1"/>
</dbReference>
<dbReference type="PROSITE" id="PS50109">
    <property type="entry name" value="HIS_KIN"/>
    <property type="match status" value="1"/>
</dbReference>
<organism evidence="6 7">
    <name type="scientific">Microcoleus asticus IPMA8</name>
    <dbReference type="NCBI Taxonomy" id="2563858"/>
    <lineage>
        <taxon>Bacteria</taxon>
        <taxon>Bacillati</taxon>
        <taxon>Cyanobacteriota</taxon>
        <taxon>Cyanophyceae</taxon>
        <taxon>Oscillatoriophycideae</taxon>
        <taxon>Oscillatoriales</taxon>
        <taxon>Microcoleaceae</taxon>
        <taxon>Microcoleus</taxon>
        <taxon>Microcoleus asticus</taxon>
    </lineage>
</organism>
<evidence type="ECO:0000259" key="5">
    <source>
        <dbReference type="PROSITE" id="PS50110"/>
    </source>
</evidence>
<dbReference type="PROSITE" id="PS50110">
    <property type="entry name" value="RESPONSE_REGULATORY"/>
    <property type="match status" value="1"/>
</dbReference>
<dbReference type="InterPro" id="IPR005467">
    <property type="entry name" value="His_kinase_dom"/>
</dbReference>
<feature type="modified residue" description="4-aspartylphosphate" evidence="3">
    <location>
        <position position="59"/>
    </location>
</feature>
<evidence type="ECO:0000256" key="1">
    <source>
        <dbReference type="ARBA" id="ARBA00022553"/>
    </source>
</evidence>
<sequence length="431" mass="47191">MTMTTGLTGLILIVDDIPTNLDVISEALSNAGYKVAIATSGERALQQVERRPPDLILLDVMMPGIDGFETCKRLKANVKTCDIPIIFMTALADVDNKVKGLKLGAVDYVTKPFQEQEVLARVKTHLQLRLLTQNLEQQVAQKTAELQAAQLQIIQREKLSALGNLVAGVAHEINNPVGFISGNIQPALDYIKDLFGLLDLVQQESANFSVAIQEEIEAIDLDYIREDLPKLVGSMQEGVNRIKDISISLRTFSRADSDRPVACNIHEGIDSTIMILKHRLKANDSRPEIQVINDCGDLPKIECYAGQLNQVFMNILGNAIDAVNESNIGRTYAEIKANPNQIIVTTELSGDRQQVVIRIKDNGIGMSEAVREKVFDNLFTTKSVGQGTGLGLAIARQIVEETHGGKLNCTSILGKGTEFIITLPTQAEHKS</sequence>
<keyword evidence="1 3" id="KW-0597">Phosphoprotein</keyword>
<dbReference type="PANTHER" id="PTHR43547">
    <property type="entry name" value="TWO-COMPONENT HISTIDINE KINASE"/>
    <property type="match status" value="1"/>
</dbReference>
<dbReference type="Pfam" id="PF02518">
    <property type="entry name" value="HATPase_c"/>
    <property type="match status" value="1"/>
</dbReference>
<reference evidence="6 7" key="1">
    <citation type="journal article" date="2020" name="Sci. Rep.">
        <title>A novel cyanobacterial geosmin producer, revising GeoA distribution and dispersion patterns in Bacteria.</title>
        <authorList>
            <person name="Churro C."/>
            <person name="Semedo-Aguiar A.P."/>
            <person name="Silva A.D."/>
            <person name="Pereira-Leal J.B."/>
            <person name="Leite R.B."/>
        </authorList>
    </citation>
    <scope>NUCLEOTIDE SEQUENCE [LARGE SCALE GENOMIC DNA]</scope>
    <source>
        <strain evidence="6 7">IPMA8</strain>
    </source>
</reference>
<gene>
    <name evidence="6" type="primary">walR_3</name>
    <name evidence="6" type="ORF">E5S67_00585</name>
</gene>
<keyword evidence="2" id="KW-0902">Two-component regulatory system</keyword>
<dbReference type="SMART" id="SM00448">
    <property type="entry name" value="REC"/>
    <property type="match status" value="1"/>
</dbReference>
<accession>A0ABX2CSG4</accession>
<comment type="caution">
    <text evidence="6">The sequence shown here is derived from an EMBL/GenBank/DDBJ whole genome shotgun (WGS) entry which is preliminary data.</text>
</comment>
<dbReference type="CDD" id="cd19920">
    <property type="entry name" value="REC_PA4781-like"/>
    <property type="match status" value="1"/>
</dbReference>
<feature type="domain" description="Response regulatory" evidence="5">
    <location>
        <begin position="10"/>
        <end position="126"/>
    </location>
</feature>